<evidence type="ECO:0000313" key="1">
    <source>
        <dbReference type="EMBL" id="MFB9840711.1"/>
    </source>
</evidence>
<reference evidence="1 2" key="1">
    <citation type="submission" date="2024-09" db="EMBL/GenBank/DDBJ databases">
        <authorList>
            <person name="Sun Q."/>
            <person name="Mori K."/>
        </authorList>
    </citation>
    <scope>NUCLEOTIDE SEQUENCE [LARGE SCALE GENOMIC DNA]</scope>
    <source>
        <strain evidence="1 2">TBRC 0563</strain>
    </source>
</reference>
<dbReference type="Gene3D" id="1.10.1200.10">
    <property type="entry name" value="ACP-like"/>
    <property type="match status" value="1"/>
</dbReference>
<dbReference type="RefSeq" id="WP_378213926.1">
    <property type="nucleotide sequence ID" value="NZ_JBHLZP010001308.1"/>
</dbReference>
<feature type="non-terminal residue" evidence="1">
    <location>
        <position position="109"/>
    </location>
</feature>
<evidence type="ECO:0000313" key="2">
    <source>
        <dbReference type="Proteomes" id="UP001589627"/>
    </source>
</evidence>
<name>A0ABV5Z057_9ACTN</name>
<organism evidence="1 2">
    <name type="scientific">Actinoallomurus acaciae</name>
    <dbReference type="NCBI Taxonomy" id="502577"/>
    <lineage>
        <taxon>Bacteria</taxon>
        <taxon>Bacillati</taxon>
        <taxon>Actinomycetota</taxon>
        <taxon>Actinomycetes</taxon>
        <taxon>Streptosporangiales</taxon>
        <taxon>Thermomonosporaceae</taxon>
        <taxon>Actinoallomurus</taxon>
    </lineage>
</organism>
<keyword evidence="2" id="KW-1185">Reference proteome</keyword>
<accession>A0ABV5Z057</accession>
<sequence>MCIQLVAAARKDGLTITPRAVFEHRTPAGLARVVRVAADGAEARPGDETGDVPLTPIVAWLRAHGGPYDRFVQSATIALPEGCDDRRLAAVLAAVVAAHPMLRLRADLA</sequence>
<dbReference type="EMBL" id="JBHLZP010001308">
    <property type="protein sequence ID" value="MFB9840711.1"/>
    <property type="molecule type" value="Genomic_DNA"/>
</dbReference>
<protein>
    <recommendedName>
        <fullName evidence="3">Carrier domain-containing protein</fullName>
    </recommendedName>
</protein>
<dbReference type="InterPro" id="IPR023213">
    <property type="entry name" value="CAT-like_dom_sf"/>
</dbReference>
<dbReference type="Proteomes" id="UP001589627">
    <property type="component" value="Unassembled WGS sequence"/>
</dbReference>
<gene>
    <name evidence="1" type="ORF">ACFFNX_52200</name>
</gene>
<evidence type="ECO:0008006" key="3">
    <source>
        <dbReference type="Google" id="ProtNLM"/>
    </source>
</evidence>
<comment type="caution">
    <text evidence="1">The sequence shown here is derived from an EMBL/GenBank/DDBJ whole genome shotgun (WGS) entry which is preliminary data.</text>
</comment>
<dbReference type="InterPro" id="IPR036736">
    <property type="entry name" value="ACP-like_sf"/>
</dbReference>
<proteinExistence type="predicted"/>
<dbReference type="SUPFAM" id="SSF52777">
    <property type="entry name" value="CoA-dependent acyltransferases"/>
    <property type="match status" value="1"/>
</dbReference>
<dbReference type="Gene3D" id="3.30.559.10">
    <property type="entry name" value="Chloramphenicol acetyltransferase-like domain"/>
    <property type="match status" value="1"/>
</dbReference>